<dbReference type="EMBL" id="JBJDOT010000028">
    <property type="protein sequence ID" value="MFK3865689.1"/>
    <property type="molecule type" value="Genomic_DNA"/>
</dbReference>
<accession>A0ABW8L1F0</accession>
<proteinExistence type="predicted"/>
<evidence type="ECO:0000313" key="2">
    <source>
        <dbReference type="Proteomes" id="UP001620262"/>
    </source>
</evidence>
<sequence length="215" mass="24856">MDNYINNIVLASPKQLLERFQKSKTDYDTEFHIIVADRYNNRYSGFFIKYDPEIKMVLLTDKEREISFIDTDSIVNISIYDFAKHERFLLGQEPIKLVSPFKADDIETSVTLIKSALNNTYGLDFNFTIDEVSAENTDKIKAILEVLGDTLMAVANDDFSKEYISQITDFYIKNEPRDGVRFKKTNSTILVRFNFEGELPAELQTKIENGINNVF</sequence>
<keyword evidence="2" id="KW-1185">Reference proteome</keyword>
<protein>
    <submittedName>
        <fullName evidence="1">Uncharacterized protein</fullName>
    </submittedName>
</protein>
<organism evidence="1 2">
    <name type="scientific">Pseudoalteromonas rhizosphaerae</name>
    <dbReference type="NCBI Taxonomy" id="2518973"/>
    <lineage>
        <taxon>Bacteria</taxon>
        <taxon>Pseudomonadati</taxon>
        <taxon>Pseudomonadota</taxon>
        <taxon>Gammaproteobacteria</taxon>
        <taxon>Alteromonadales</taxon>
        <taxon>Pseudoalteromonadaceae</taxon>
        <taxon>Pseudoalteromonas</taxon>
    </lineage>
</organism>
<comment type="caution">
    <text evidence="1">The sequence shown here is derived from an EMBL/GenBank/DDBJ whole genome shotgun (WGS) entry which is preliminary data.</text>
</comment>
<reference evidence="1 2" key="1">
    <citation type="submission" date="2024-11" db="EMBL/GenBank/DDBJ databases">
        <title>The Natural Products Discovery Center: Release of the First 8490 Sequenced Strains for Exploring Actinobacteria Biosynthetic Diversity.</title>
        <authorList>
            <person name="Kalkreuter E."/>
            <person name="Kautsar S.A."/>
            <person name="Yang D."/>
            <person name="Bader C.D."/>
            <person name="Teijaro C.N."/>
            <person name="Fluegel L."/>
            <person name="Davis C.M."/>
            <person name="Simpson J.R."/>
            <person name="Lauterbach L."/>
            <person name="Steele A.D."/>
            <person name="Gui C."/>
            <person name="Meng S."/>
            <person name="Li G."/>
            <person name="Viehrig K."/>
            <person name="Ye F."/>
            <person name="Su P."/>
            <person name="Kiefer A.F."/>
            <person name="Nichols A."/>
            <person name="Cepeda A.J."/>
            <person name="Yan W."/>
            <person name="Fan B."/>
            <person name="Jiang Y."/>
            <person name="Adhikari A."/>
            <person name="Zheng C.-J."/>
            <person name="Schuster L."/>
            <person name="Cowan T.M."/>
            <person name="Smanski M.J."/>
            <person name="Chevrette M.G."/>
            <person name="De Carvalho L.P.S."/>
            <person name="Shen B."/>
        </authorList>
    </citation>
    <scope>NUCLEOTIDE SEQUENCE [LARGE SCALE GENOMIC DNA]</scope>
    <source>
        <strain evidence="1 2">NPDC078403</strain>
    </source>
</reference>
<evidence type="ECO:0000313" key="1">
    <source>
        <dbReference type="EMBL" id="MFK3865689.1"/>
    </source>
</evidence>
<gene>
    <name evidence="1" type="ORF">ACI2JU_17700</name>
</gene>
<dbReference type="RefSeq" id="WP_404676070.1">
    <property type="nucleotide sequence ID" value="NZ_JBJDOT010000028.1"/>
</dbReference>
<name>A0ABW8L1F0_9GAMM</name>
<dbReference type="Proteomes" id="UP001620262">
    <property type="component" value="Unassembled WGS sequence"/>
</dbReference>